<protein>
    <submittedName>
        <fullName evidence="2">Uncharacterized protein</fullName>
    </submittedName>
</protein>
<comment type="caution">
    <text evidence="2">The sequence shown here is derived from an EMBL/GenBank/DDBJ whole genome shotgun (WGS) entry which is preliminary data.</text>
</comment>
<keyword evidence="3" id="KW-1185">Reference proteome</keyword>
<dbReference type="AlphaFoldDB" id="A0A176VDV3"/>
<sequence length="195" mass="21767">MPAIDPTMTVVSASRHTRFAVTLTHQWLAVKRLQDCNPQFSTIPTDSTREANGCDGATPVLLERLRNRILWDFRNPRKEGDPDGTRSIVIVPAKIDHHDAGSQSPVDRVTWLSGKHKSLRLYVSTQDRMSRRSTRFGRLSHRRSARKRAVRESTELVVLGTTSGAARSCNEPGPGARSCGLFEPGQGHDADWTRK</sequence>
<accession>A0A176VDV3</accession>
<evidence type="ECO:0000313" key="2">
    <source>
        <dbReference type="EMBL" id="OAE18491.1"/>
    </source>
</evidence>
<reference evidence="2" key="1">
    <citation type="submission" date="2016-03" db="EMBL/GenBank/DDBJ databases">
        <title>Mechanisms controlling the formation of the plant cell surface in tip-growing cells are functionally conserved among land plants.</title>
        <authorList>
            <person name="Honkanen S."/>
            <person name="Jones V.A."/>
            <person name="Morieri G."/>
            <person name="Champion C."/>
            <person name="Hetherington A.J."/>
            <person name="Kelly S."/>
            <person name="Saint-Marcoux D."/>
            <person name="Proust H."/>
            <person name="Prescott H."/>
            <person name="Dolan L."/>
        </authorList>
    </citation>
    <scope>NUCLEOTIDE SEQUENCE [LARGE SCALE GENOMIC DNA]</scope>
    <source>
        <tissue evidence="2">Whole gametophyte</tissue>
    </source>
</reference>
<feature type="compositionally biased region" description="Basic and acidic residues" evidence="1">
    <location>
        <begin position="186"/>
        <end position="195"/>
    </location>
</feature>
<name>A0A176VDV3_MARPO</name>
<evidence type="ECO:0000313" key="3">
    <source>
        <dbReference type="Proteomes" id="UP000077202"/>
    </source>
</evidence>
<dbReference type="EMBL" id="LVLJ01004053">
    <property type="protein sequence ID" value="OAE18491.1"/>
    <property type="molecule type" value="Genomic_DNA"/>
</dbReference>
<evidence type="ECO:0000256" key="1">
    <source>
        <dbReference type="SAM" id="MobiDB-lite"/>
    </source>
</evidence>
<organism evidence="2 3">
    <name type="scientific">Marchantia polymorpha subsp. ruderalis</name>
    <dbReference type="NCBI Taxonomy" id="1480154"/>
    <lineage>
        <taxon>Eukaryota</taxon>
        <taxon>Viridiplantae</taxon>
        <taxon>Streptophyta</taxon>
        <taxon>Embryophyta</taxon>
        <taxon>Marchantiophyta</taxon>
        <taxon>Marchantiopsida</taxon>
        <taxon>Marchantiidae</taxon>
        <taxon>Marchantiales</taxon>
        <taxon>Marchantiaceae</taxon>
        <taxon>Marchantia</taxon>
    </lineage>
</organism>
<gene>
    <name evidence="2" type="ORF">AXG93_163s1230</name>
</gene>
<feature type="region of interest" description="Disordered" evidence="1">
    <location>
        <begin position="165"/>
        <end position="195"/>
    </location>
</feature>
<dbReference type="Proteomes" id="UP000077202">
    <property type="component" value="Unassembled WGS sequence"/>
</dbReference>
<proteinExistence type="predicted"/>